<gene>
    <name evidence="1" type="ORF">V6N12_057847</name>
</gene>
<comment type="caution">
    <text evidence="1">The sequence shown here is derived from an EMBL/GenBank/DDBJ whole genome shotgun (WGS) entry which is preliminary data.</text>
</comment>
<reference evidence="1 2" key="1">
    <citation type="journal article" date="2024" name="G3 (Bethesda)">
        <title>Genome assembly of Hibiscus sabdariffa L. provides insights into metabolisms of medicinal natural products.</title>
        <authorList>
            <person name="Kim T."/>
        </authorList>
    </citation>
    <scope>NUCLEOTIDE SEQUENCE [LARGE SCALE GENOMIC DNA]</scope>
    <source>
        <strain evidence="1">TK-2024</strain>
        <tissue evidence="1">Old leaves</tissue>
    </source>
</reference>
<dbReference type="EMBL" id="JBBPBM010000185">
    <property type="protein sequence ID" value="KAK8501516.1"/>
    <property type="molecule type" value="Genomic_DNA"/>
</dbReference>
<sequence length="91" mass="10315">MLRQLHVLLGHQGVRFHHQSIVQIPTSQWSKVLSRLDGFAIFVRVVEQAIIVLVEHISSNGRKIGIETGQPRFSSILPLKCVKAEQFFALE</sequence>
<keyword evidence="2" id="KW-1185">Reference proteome</keyword>
<organism evidence="1 2">
    <name type="scientific">Hibiscus sabdariffa</name>
    <name type="common">roselle</name>
    <dbReference type="NCBI Taxonomy" id="183260"/>
    <lineage>
        <taxon>Eukaryota</taxon>
        <taxon>Viridiplantae</taxon>
        <taxon>Streptophyta</taxon>
        <taxon>Embryophyta</taxon>
        <taxon>Tracheophyta</taxon>
        <taxon>Spermatophyta</taxon>
        <taxon>Magnoliopsida</taxon>
        <taxon>eudicotyledons</taxon>
        <taxon>Gunneridae</taxon>
        <taxon>Pentapetalae</taxon>
        <taxon>rosids</taxon>
        <taxon>malvids</taxon>
        <taxon>Malvales</taxon>
        <taxon>Malvaceae</taxon>
        <taxon>Malvoideae</taxon>
        <taxon>Hibiscus</taxon>
    </lineage>
</organism>
<accession>A0ABR2B4H3</accession>
<evidence type="ECO:0000313" key="2">
    <source>
        <dbReference type="Proteomes" id="UP001472677"/>
    </source>
</evidence>
<protein>
    <submittedName>
        <fullName evidence="1">Uncharacterized protein</fullName>
    </submittedName>
</protein>
<proteinExistence type="predicted"/>
<dbReference type="Proteomes" id="UP001472677">
    <property type="component" value="Unassembled WGS sequence"/>
</dbReference>
<evidence type="ECO:0000313" key="1">
    <source>
        <dbReference type="EMBL" id="KAK8501516.1"/>
    </source>
</evidence>
<name>A0ABR2B4H3_9ROSI</name>